<sequence length="422" mass="47786">MKKTFILIFIFLSFITQTIAEPGTHPIFSRLTVSDFFGALALLFGIQTLLKGFMLSGVFTKTFQMGFILVMCFFLPIMFSLDIQASIIECFIVLFLLLLSIIIFQNYKDNLLTHLFPLIFYTVSAAAILGFYDLFASISGLPRLFPGRTDGEALSGFRNAGQAGAYFLVMLTILVPLKYSSLNDLLSSKNKKLLNISLILSLIFIFLTGKIAAYIGLVFGVIFFLFYRRNAKAIISVFVGVLALSILWGNMETLMPDTYNRINSKYKSRVVQNLNTESDNDNDFIQRNFGLALEAFEDRPLIGTGIGAFYGSYSRHEVHSTYLKMLGETGVIGTIGYILFILAFLSLFRIRKLKQTNPYADYMATMLPFLLGCFISWSYTYHLRKREFWILLSLVVICNYAARQYSLNQQKGIGDELSENLQ</sequence>
<feature type="transmembrane region" description="Helical" evidence="5">
    <location>
        <begin position="388"/>
        <end position="406"/>
    </location>
</feature>
<dbReference type="InterPro" id="IPR007016">
    <property type="entry name" value="O-antigen_ligase-rel_domated"/>
</dbReference>
<feature type="transmembrane region" description="Helical" evidence="5">
    <location>
        <begin position="116"/>
        <end position="140"/>
    </location>
</feature>
<evidence type="ECO:0000256" key="2">
    <source>
        <dbReference type="ARBA" id="ARBA00022692"/>
    </source>
</evidence>
<evidence type="ECO:0000256" key="4">
    <source>
        <dbReference type="ARBA" id="ARBA00023136"/>
    </source>
</evidence>
<feature type="transmembrane region" description="Helical" evidence="5">
    <location>
        <begin position="85"/>
        <end position="104"/>
    </location>
</feature>
<dbReference type="OrthoDB" id="871774at2"/>
<evidence type="ECO:0000313" key="7">
    <source>
        <dbReference type="EMBL" id="RMA58953.1"/>
    </source>
</evidence>
<keyword evidence="8" id="KW-1185">Reference proteome</keyword>
<evidence type="ECO:0000259" key="6">
    <source>
        <dbReference type="Pfam" id="PF04932"/>
    </source>
</evidence>
<organism evidence="7 8">
    <name type="scientific">Ulvibacter antarcticus</name>
    <dbReference type="NCBI Taxonomy" id="442714"/>
    <lineage>
        <taxon>Bacteria</taxon>
        <taxon>Pseudomonadati</taxon>
        <taxon>Bacteroidota</taxon>
        <taxon>Flavobacteriia</taxon>
        <taxon>Flavobacteriales</taxon>
        <taxon>Flavobacteriaceae</taxon>
        <taxon>Ulvibacter</taxon>
    </lineage>
</organism>
<evidence type="ECO:0000256" key="1">
    <source>
        <dbReference type="ARBA" id="ARBA00004141"/>
    </source>
</evidence>
<feature type="transmembrane region" description="Helical" evidence="5">
    <location>
        <begin position="36"/>
        <end position="55"/>
    </location>
</feature>
<comment type="subcellular location">
    <subcellularLocation>
        <location evidence="1">Membrane</location>
        <topology evidence="1">Multi-pass membrane protein</topology>
    </subcellularLocation>
</comment>
<gene>
    <name evidence="7" type="ORF">BXY75_2335</name>
</gene>
<feature type="transmembrane region" description="Helical" evidence="5">
    <location>
        <begin position="330"/>
        <end position="350"/>
    </location>
</feature>
<dbReference type="Pfam" id="PF04932">
    <property type="entry name" value="Wzy_C"/>
    <property type="match status" value="1"/>
</dbReference>
<keyword evidence="7" id="KW-0436">Ligase</keyword>
<dbReference type="AlphaFoldDB" id="A0A3L9YE30"/>
<evidence type="ECO:0000256" key="3">
    <source>
        <dbReference type="ARBA" id="ARBA00022989"/>
    </source>
</evidence>
<dbReference type="PANTHER" id="PTHR37422">
    <property type="entry name" value="TEICHURONIC ACID BIOSYNTHESIS PROTEIN TUAE"/>
    <property type="match status" value="1"/>
</dbReference>
<name>A0A3L9YE30_9FLAO</name>
<protein>
    <submittedName>
        <fullName evidence="7">O-antigen ligase-like membrane protein</fullName>
    </submittedName>
</protein>
<evidence type="ECO:0000256" key="5">
    <source>
        <dbReference type="SAM" id="Phobius"/>
    </source>
</evidence>
<evidence type="ECO:0000313" key="8">
    <source>
        <dbReference type="Proteomes" id="UP000271339"/>
    </source>
</evidence>
<feature type="transmembrane region" description="Helical" evidence="5">
    <location>
        <begin position="362"/>
        <end position="381"/>
    </location>
</feature>
<reference evidence="7 8" key="1">
    <citation type="submission" date="2018-10" db="EMBL/GenBank/DDBJ databases">
        <title>Genomic Encyclopedia of Archaeal and Bacterial Type Strains, Phase II (KMG-II): from individual species to whole genera.</title>
        <authorList>
            <person name="Goeker M."/>
        </authorList>
    </citation>
    <scope>NUCLEOTIDE SEQUENCE [LARGE SCALE GENOMIC DNA]</scope>
    <source>
        <strain evidence="7 8">DSM 23424</strain>
    </source>
</reference>
<keyword evidence="4 5" id="KW-0472">Membrane</keyword>
<keyword evidence="2 5" id="KW-0812">Transmembrane</keyword>
<keyword evidence="3 5" id="KW-1133">Transmembrane helix</keyword>
<feature type="transmembrane region" description="Helical" evidence="5">
    <location>
        <begin position="62"/>
        <end position="79"/>
    </location>
</feature>
<feature type="transmembrane region" description="Helical" evidence="5">
    <location>
        <begin position="198"/>
        <end position="227"/>
    </location>
</feature>
<dbReference type="Proteomes" id="UP000271339">
    <property type="component" value="Unassembled WGS sequence"/>
</dbReference>
<dbReference type="GO" id="GO:0016020">
    <property type="term" value="C:membrane"/>
    <property type="evidence" value="ECO:0007669"/>
    <property type="project" value="UniProtKB-SubCell"/>
</dbReference>
<dbReference type="PANTHER" id="PTHR37422:SF13">
    <property type="entry name" value="LIPOPOLYSACCHARIDE BIOSYNTHESIS PROTEIN PA4999-RELATED"/>
    <property type="match status" value="1"/>
</dbReference>
<proteinExistence type="predicted"/>
<feature type="transmembrane region" description="Helical" evidence="5">
    <location>
        <begin position="233"/>
        <end position="251"/>
    </location>
</feature>
<accession>A0A3L9YE30</accession>
<comment type="caution">
    <text evidence="7">The sequence shown here is derived from an EMBL/GenBank/DDBJ whole genome shotgun (WGS) entry which is preliminary data.</text>
</comment>
<dbReference type="GO" id="GO:0016874">
    <property type="term" value="F:ligase activity"/>
    <property type="evidence" value="ECO:0007669"/>
    <property type="project" value="UniProtKB-KW"/>
</dbReference>
<feature type="domain" description="O-antigen ligase-related" evidence="6">
    <location>
        <begin position="197"/>
        <end position="338"/>
    </location>
</feature>
<dbReference type="InterPro" id="IPR051533">
    <property type="entry name" value="WaaL-like"/>
</dbReference>
<dbReference type="RefSeq" id="WP_121907889.1">
    <property type="nucleotide sequence ID" value="NZ_REFC01000013.1"/>
</dbReference>
<feature type="transmembrane region" description="Helical" evidence="5">
    <location>
        <begin position="160"/>
        <end position="177"/>
    </location>
</feature>
<dbReference type="EMBL" id="REFC01000013">
    <property type="protein sequence ID" value="RMA58953.1"/>
    <property type="molecule type" value="Genomic_DNA"/>
</dbReference>